<feature type="domain" description="Outer membrane protein beta-barrel" evidence="2">
    <location>
        <begin position="18"/>
        <end position="166"/>
    </location>
</feature>
<dbReference type="Pfam" id="PF13568">
    <property type="entry name" value="OMP_b-brl_2"/>
    <property type="match status" value="1"/>
</dbReference>
<dbReference type="AlphaFoldDB" id="D5B9B1"/>
<keyword evidence="1" id="KW-0732">Signal</keyword>
<protein>
    <recommendedName>
        <fullName evidence="2">Outer membrane protein beta-barrel domain-containing protein</fullName>
    </recommendedName>
</protein>
<keyword evidence="4" id="KW-1185">Reference proteome</keyword>
<dbReference type="OrthoDB" id="947434at2"/>
<organism evidence="3 4">
    <name type="scientific">Zunongwangia profunda (strain DSM 18752 / CCTCC AB 206139 / SM-A87)</name>
    <name type="common">Wangia profunda</name>
    <dbReference type="NCBI Taxonomy" id="655815"/>
    <lineage>
        <taxon>Bacteria</taxon>
        <taxon>Pseudomonadati</taxon>
        <taxon>Bacteroidota</taxon>
        <taxon>Flavobacteriia</taxon>
        <taxon>Flavobacteriales</taxon>
        <taxon>Flavobacteriaceae</taxon>
        <taxon>Zunongwangia</taxon>
    </lineage>
</organism>
<dbReference type="InterPro" id="IPR025665">
    <property type="entry name" value="Beta-barrel_OMP_2"/>
</dbReference>
<accession>D5B9B1</accession>
<proteinExistence type="predicted"/>
<dbReference type="InterPro" id="IPR011250">
    <property type="entry name" value="OMP/PagP_B-barrel"/>
</dbReference>
<dbReference type="STRING" id="655815.ZPR_1871"/>
<dbReference type="Proteomes" id="UP000001654">
    <property type="component" value="Chromosome"/>
</dbReference>
<evidence type="ECO:0000256" key="1">
    <source>
        <dbReference type="SAM" id="SignalP"/>
    </source>
</evidence>
<dbReference type="RefSeq" id="WP_013071299.1">
    <property type="nucleotide sequence ID" value="NC_014041.1"/>
</dbReference>
<dbReference type="KEGG" id="zpr:ZPR_1871"/>
<dbReference type="SUPFAM" id="SSF56925">
    <property type="entry name" value="OMPA-like"/>
    <property type="match status" value="1"/>
</dbReference>
<feature type="signal peptide" evidence="1">
    <location>
        <begin position="1"/>
        <end position="19"/>
    </location>
</feature>
<dbReference type="HOGENOM" id="CLU_082049_4_1_10"/>
<dbReference type="eggNOG" id="COG3637">
    <property type="taxonomic scope" value="Bacteria"/>
</dbReference>
<reference evidence="3 4" key="1">
    <citation type="journal article" date="2010" name="BMC Genomics">
        <title>The complete genome of Zunongwangia profunda SM-A87 reveals its adaptation to the deep-sea environment and ecological role in sedimentary organic nitrogen degradation.</title>
        <authorList>
            <person name="Qin Q.L."/>
            <person name="Zhang X.Y."/>
            <person name="Wang X.M."/>
            <person name="Liu G.M."/>
            <person name="Chen X.L."/>
            <person name="Xie B.B."/>
            <person name="Dang H.Y."/>
            <person name="Zhou B.C."/>
            <person name="Yu J."/>
            <person name="Zhang Y.Z."/>
        </authorList>
    </citation>
    <scope>NUCLEOTIDE SEQUENCE [LARGE SCALE GENOMIC DNA]</scope>
    <source>
        <strain evidence="4">DSM 18752 / CCTCC AB 206139 / SM-A87</strain>
    </source>
</reference>
<evidence type="ECO:0000259" key="2">
    <source>
        <dbReference type="Pfam" id="PF13568"/>
    </source>
</evidence>
<sequence>MLKKLSFVIFFLAGMTSFAQRTEFGIKGGLNFSNLAGDASSEFEWVTSFHIGGLVEFQVNDFLSIQPEAQYSLQGFGFTNDENVSIGYVNIPVLAKFYLGGKNFSLEAGPQFGIKVSSKYDFDGGSADIEEGLNNFDFSGVLGASYEFDNNLFFSARYIAGYTNVIEKEAFAGEDASTPNSVFQFSVGYKFQ</sequence>
<evidence type="ECO:0000313" key="3">
    <source>
        <dbReference type="EMBL" id="ADF52196.1"/>
    </source>
</evidence>
<dbReference type="EMBL" id="CP001650">
    <property type="protein sequence ID" value="ADF52196.1"/>
    <property type="molecule type" value="Genomic_DNA"/>
</dbReference>
<name>D5B9B1_ZUNPS</name>
<evidence type="ECO:0000313" key="4">
    <source>
        <dbReference type="Proteomes" id="UP000001654"/>
    </source>
</evidence>
<feature type="chain" id="PRO_5003068798" description="Outer membrane protein beta-barrel domain-containing protein" evidence="1">
    <location>
        <begin position="20"/>
        <end position="192"/>
    </location>
</feature>
<gene>
    <name evidence="3" type="ordered locus">ZPR_1871</name>
</gene>